<evidence type="ECO:0000313" key="4">
    <source>
        <dbReference type="EMBL" id="KAF4610796.1"/>
    </source>
</evidence>
<keyword evidence="5" id="KW-1185">Reference proteome</keyword>
<dbReference type="EMBL" id="JAACJL010000058">
    <property type="protein sequence ID" value="KAF4610796.1"/>
    <property type="molecule type" value="Genomic_DNA"/>
</dbReference>
<proteinExistence type="inferred from homology"/>
<accession>A0A8H4VHR1</accession>
<comment type="caution">
    <text evidence="4">The sequence shown here is derived from an EMBL/GenBank/DDBJ whole genome shotgun (WGS) entry which is preliminary data.</text>
</comment>
<organism evidence="4 5">
    <name type="scientific">Agrocybe pediades</name>
    <dbReference type="NCBI Taxonomy" id="84607"/>
    <lineage>
        <taxon>Eukaryota</taxon>
        <taxon>Fungi</taxon>
        <taxon>Dikarya</taxon>
        <taxon>Basidiomycota</taxon>
        <taxon>Agaricomycotina</taxon>
        <taxon>Agaricomycetes</taxon>
        <taxon>Agaricomycetidae</taxon>
        <taxon>Agaricales</taxon>
        <taxon>Agaricineae</taxon>
        <taxon>Strophariaceae</taxon>
        <taxon>Agrocybe</taxon>
    </lineage>
</organism>
<feature type="compositionally biased region" description="Low complexity" evidence="2">
    <location>
        <begin position="12"/>
        <end position="27"/>
    </location>
</feature>
<reference evidence="4 5" key="1">
    <citation type="submission" date="2019-12" db="EMBL/GenBank/DDBJ databases">
        <authorList>
            <person name="Floudas D."/>
            <person name="Bentzer J."/>
            <person name="Ahren D."/>
            <person name="Johansson T."/>
            <person name="Persson P."/>
            <person name="Tunlid A."/>
        </authorList>
    </citation>
    <scope>NUCLEOTIDE SEQUENCE [LARGE SCALE GENOMIC DNA]</scope>
    <source>
        <strain evidence="4 5">CBS 102.39</strain>
    </source>
</reference>
<evidence type="ECO:0000313" key="5">
    <source>
        <dbReference type="Proteomes" id="UP000521872"/>
    </source>
</evidence>
<dbReference type="AlphaFoldDB" id="A0A8H4VHR1"/>
<feature type="region of interest" description="Disordered" evidence="2">
    <location>
        <begin position="1"/>
        <end position="36"/>
    </location>
</feature>
<dbReference type="InterPro" id="IPR000818">
    <property type="entry name" value="TEA/ATTS_dom"/>
</dbReference>
<evidence type="ECO:0000259" key="3">
    <source>
        <dbReference type="Pfam" id="PF01285"/>
    </source>
</evidence>
<name>A0A8H4VHR1_9AGAR</name>
<dbReference type="GO" id="GO:0003700">
    <property type="term" value="F:DNA-binding transcription factor activity"/>
    <property type="evidence" value="ECO:0007669"/>
    <property type="project" value="InterPro"/>
</dbReference>
<protein>
    <recommendedName>
        <fullName evidence="3">TEA domain-containing protein</fullName>
    </recommendedName>
</protein>
<sequence length="389" mass="42994">MIHRARTNLPEGKGASSSTAGKSPSGPHGWKQLSSKRFPRRNQMIAEFILAKTKVRRTAKQVGSRLQQLRESCTDEYILNLIQSKVFGLERRGRSLARFSTLTPDNFWDSSSQSSPARIETYNISSSSLPTHRPVRIEVILALHEFDLYASTTCTTPAFTLDLDEGVLAEPSSPTYPSSTFTRRAEIRTANAMSQCSPIVNFSSHTLAQASTLKCASDVYCNGERVSSSATYLEPCSADGASTSSSSFSCRAFFLPEFWHVLASNEDCRAFTVTQNIISESDAGSSILFTIDYTFECAFDIQVYDYSVSSLSPPISPTYPDIVCSQFPYDYYPHSNYPVFDNTGTYTSTSNTHSHTPSTLLQPSHFDMSLHSASHQATGSSFESYASFY</sequence>
<dbReference type="Pfam" id="PF01285">
    <property type="entry name" value="TEA"/>
    <property type="match status" value="1"/>
</dbReference>
<comment type="similarity">
    <text evidence="1">Belongs to the TEC1 family.</text>
</comment>
<dbReference type="Gene3D" id="6.10.20.40">
    <property type="entry name" value="TEA/ATTS domain"/>
    <property type="match status" value="1"/>
</dbReference>
<evidence type="ECO:0000256" key="1">
    <source>
        <dbReference type="ARBA" id="ARBA00008421"/>
    </source>
</evidence>
<dbReference type="Proteomes" id="UP000521872">
    <property type="component" value="Unassembled WGS sequence"/>
</dbReference>
<evidence type="ECO:0000256" key="2">
    <source>
        <dbReference type="SAM" id="MobiDB-lite"/>
    </source>
</evidence>
<dbReference type="InterPro" id="IPR038096">
    <property type="entry name" value="TEA/ATTS_sf"/>
</dbReference>
<feature type="domain" description="TEA" evidence="3">
    <location>
        <begin position="33"/>
        <end position="71"/>
    </location>
</feature>
<gene>
    <name evidence="4" type="ORF">D9613_006618</name>
</gene>